<dbReference type="Pfam" id="PF00005">
    <property type="entry name" value="ABC_tran"/>
    <property type="match status" value="1"/>
</dbReference>
<evidence type="ECO:0000256" key="12">
    <source>
        <dbReference type="ARBA" id="ARBA00048610"/>
    </source>
</evidence>
<dbReference type="EMBL" id="LNQE01000244">
    <property type="protein sequence ID" value="KUG28241.1"/>
    <property type="molecule type" value="Genomic_DNA"/>
</dbReference>
<evidence type="ECO:0000256" key="4">
    <source>
        <dbReference type="ARBA" id="ARBA00022741"/>
    </source>
</evidence>
<keyword evidence="2" id="KW-0813">Transport</keyword>
<keyword evidence="3" id="KW-1003">Cell membrane</keyword>
<dbReference type="PROSITE" id="PS50893">
    <property type="entry name" value="ABC_TRANSPORTER_2"/>
    <property type="match status" value="1"/>
</dbReference>
<organism evidence="14">
    <name type="scientific">hydrocarbon metagenome</name>
    <dbReference type="NCBI Taxonomy" id="938273"/>
    <lineage>
        <taxon>unclassified sequences</taxon>
        <taxon>metagenomes</taxon>
        <taxon>ecological metagenomes</taxon>
    </lineage>
</organism>
<dbReference type="SMART" id="SM00382">
    <property type="entry name" value="AAA"/>
    <property type="match status" value="1"/>
</dbReference>
<dbReference type="InterPro" id="IPR050388">
    <property type="entry name" value="ABC_Ni/Peptide_Import"/>
</dbReference>
<evidence type="ECO:0000313" key="14">
    <source>
        <dbReference type="EMBL" id="KUG28241.1"/>
    </source>
</evidence>
<feature type="domain" description="ABC transporter" evidence="13">
    <location>
        <begin position="2"/>
        <end position="248"/>
    </location>
</feature>
<evidence type="ECO:0000256" key="8">
    <source>
        <dbReference type="ARBA" id="ARBA00023136"/>
    </source>
</evidence>
<dbReference type="InterPro" id="IPR003439">
    <property type="entry name" value="ABC_transporter-like_ATP-bd"/>
</dbReference>
<dbReference type="GO" id="GO:0005886">
    <property type="term" value="C:plasma membrane"/>
    <property type="evidence" value="ECO:0007669"/>
    <property type="project" value="UniProtKB-SubCell"/>
</dbReference>
<comment type="subcellular location">
    <subcellularLocation>
        <location evidence="1">Cell membrane</location>
        <topology evidence="1">Peripheral membrane protein</topology>
    </subcellularLocation>
</comment>
<comment type="catalytic activity">
    <reaction evidence="12">
        <text>Ni(2+)(out) + ATP + H2O = Ni(2+)(in) + ADP + phosphate + H(+)</text>
        <dbReference type="Rhea" id="RHEA:15557"/>
        <dbReference type="ChEBI" id="CHEBI:15377"/>
        <dbReference type="ChEBI" id="CHEBI:15378"/>
        <dbReference type="ChEBI" id="CHEBI:30616"/>
        <dbReference type="ChEBI" id="CHEBI:43474"/>
        <dbReference type="ChEBI" id="CHEBI:49786"/>
        <dbReference type="ChEBI" id="CHEBI:456216"/>
        <dbReference type="EC" id="7.2.2.11"/>
    </reaction>
    <physiologicalReaction direction="left-to-right" evidence="12">
        <dbReference type="Rhea" id="RHEA:15558"/>
    </physiologicalReaction>
</comment>
<protein>
    <recommendedName>
        <fullName evidence="11">Nickel import system ATP-binding protein NikD</fullName>
        <ecNumber evidence="10">7.2.2.11</ecNumber>
    </recommendedName>
</protein>
<dbReference type="SUPFAM" id="SSF52540">
    <property type="entry name" value="P-loop containing nucleoside triphosphate hydrolases"/>
    <property type="match status" value="1"/>
</dbReference>
<evidence type="ECO:0000256" key="6">
    <source>
        <dbReference type="ARBA" id="ARBA00022967"/>
    </source>
</evidence>
<evidence type="ECO:0000256" key="11">
    <source>
        <dbReference type="ARBA" id="ARBA00044143"/>
    </source>
</evidence>
<dbReference type="GO" id="GO:0015413">
    <property type="term" value="F:ABC-type nickel transporter activity"/>
    <property type="evidence" value="ECO:0007669"/>
    <property type="project" value="UniProtKB-EC"/>
</dbReference>
<evidence type="ECO:0000256" key="3">
    <source>
        <dbReference type="ARBA" id="ARBA00022475"/>
    </source>
</evidence>
<comment type="subunit">
    <text evidence="9">The complex is composed of two ATP-binding proteins (NikD and NikE), two transmembrane proteins (NikB and NikC) and a solute-binding protein (NikA).</text>
</comment>
<evidence type="ECO:0000259" key="13">
    <source>
        <dbReference type="PROSITE" id="PS50893"/>
    </source>
</evidence>
<reference evidence="14" key="1">
    <citation type="journal article" date="2015" name="Proc. Natl. Acad. Sci. U.S.A.">
        <title>Networks of energetic and metabolic interactions define dynamics in microbial communities.</title>
        <authorList>
            <person name="Embree M."/>
            <person name="Liu J.K."/>
            <person name="Al-Bassam M.M."/>
            <person name="Zengler K."/>
        </authorList>
    </citation>
    <scope>NUCLEOTIDE SEQUENCE</scope>
</reference>
<dbReference type="InterPro" id="IPR027417">
    <property type="entry name" value="P-loop_NTPase"/>
</dbReference>
<dbReference type="AlphaFoldDB" id="A0A0W8G5C0"/>
<gene>
    <name evidence="14" type="ORF">ASZ90_001898</name>
</gene>
<evidence type="ECO:0000256" key="9">
    <source>
        <dbReference type="ARBA" id="ARBA00038669"/>
    </source>
</evidence>
<dbReference type="InterPro" id="IPR003593">
    <property type="entry name" value="AAA+_ATPase"/>
</dbReference>
<dbReference type="PANTHER" id="PTHR43297:SF13">
    <property type="entry name" value="NICKEL ABC TRANSPORTER, ATP-BINDING PROTEIN"/>
    <property type="match status" value="1"/>
</dbReference>
<proteinExistence type="predicted"/>
<dbReference type="PANTHER" id="PTHR43297">
    <property type="entry name" value="OLIGOPEPTIDE TRANSPORT ATP-BINDING PROTEIN APPD"/>
    <property type="match status" value="1"/>
</dbReference>
<evidence type="ECO:0000256" key="2">
    <source>
        <dbReference type="ARBA" id="ARBA00022448"/>
    </source>
</evidence>
<evidence type="ECO:0000256" key="10">
    <source>
        <dbReference type="ARBA" id="ARBA00039098"/>
    </source>
</evidence>
<keyword evidence="4" id="KW-0547">Nucleotide-binding</keyword>
<dbReference type="GO" id="GO:0005524">
    <property type="term" value="F:ATP binding"/>
    <property type="evidence" value="ECO:0007669"/>
    <property type="project" value="UniProtKB-KW"/>
</dbReference>
<keyword evidence="7" id="KW-0406">Ion transport</keyword>
<keyword evidence="6" id="KW-1278">Translocase</keyword>
<keyword evidence="5 14" id="KW-0067">ATP-binding</keyword>
<comment type="caution">
    <text evidence="14">The sequence shown here is derived from an EMBL/GenBank/DDBJ whole genome shotgun (WGS) entry which is preliminary data.</text>
</comment>
<accession>A0A0W8G5C0</accession>
<dbReference type="GO" id="GO:0016887">
    <property type="term" value="F:ATP hydrolysis activity"/>
    <property type="evidence" value="ECO:0007669"/>
    <property type="project" value="InterPro"/>
</dbReference>
<sequence length="312" mass="32921">MLTVTDLSITFERYERGLARTALMPVRRLDLEVREGEIVAVIGASGSGKSLLAHAVLGILPDNCRVEGEMLFLGEPLTPARQKALRGSRMVLVPQSVGYLNPLKSVGAQVRRAAILGGTAGSDASRVTDAAFARYGLAPKVQGYFPHQVSGGMARRVLTATATVGRAALIVADEPTTGLDSQASAQSLAFLRSLADAGSAVMVITHDLAAVMPVADRVAVFLAGTTVEDAPAACFNGSPEALRHPYSRDMWRALPENGFDPGPGLPAAANGEPVPAESCPYARACPMADPECLASFPPRREFGRDFVRCRHA</sequence>
<evidence type="ECO:0000256" key="1">
    <source>
        <dbReference type="ARBA" id="ARBA00004202"/>
    </source>
</evidence>
<name>A0A0W8G5C0_9ZZZZ</name>
<dbReference type="Gene3D" id="3.40.50.300">
    <property type="entry name" value="P-loop containing nucleotide triphosphate hydrolases"/>
    <property type="match status" value="1"/>
</dbReference>
<evidence type="ECO:0000256" key="7">
    <source>
        <dbReference type="ARBA" id="ARBA00023065"/>
    </source>
</evidence>
<keyword evidence="8" id="KW-0472">Membrane</keyword>
<dbReference type="EC" id="7.2.2.11" evidence="10"/>
<evidence type="ECO:0000256" key="5">
    <source>
        <dbReference type="ARBA" id="ARBA00022840"/>
    </source>
</evidence>